<organism evidence="10">
    <name type="scientific">uncultured Thiotrichaceae bacterium</name>
    <dbReference type="NCBI Taxonomy" id="298394"/>
    <lineage>
        <taxon>Bacteria</taxon>
        <taxon>Pseudomonadati</taxon>
        <taxon>Pseudomonadota</taxon>
        <taxon>Gammaproteobacteria</taxon>
        <taxon>Thiotrichales</taxon>
        <taxon>Thiotrichaceae</taxon>
        <taxon>environmental samples</taxon>
    </lineage>
</organism>
<keyword evidence="3" id="KW-1003">Cell membrane</keyword>
<evidence type="ECO:0000313" key="10">
    <source>
        <dbReference type="EMBL" id="CAA6828842.1"/>
    </source>
</evidence>
<evidence type="ECO:0000256" key="8">
    <source>
        <dbReference type="ARBA" id="ARBA00023136"/>
    </source>
</evidence>
<keyword evidence="8 9" id="KW-0472">Membrane</keyword>
<dbReference type="Pfam" id="PF07963">
    <property type="entry name" value="N_methyl"/>
    <property type="match status" value="1"/>
</dbReference>
<dbReference type="EMBL" id="CACVAT010000479">
    <property type="protein sequence ID" value="CAA6828842.1"/>
    <property type="molecule type" value="Genomic_DNA"/>
</dbReference>
<evidence type="ECO:0000256" key="4">
    <source>
        <dbReference type="ARBA" id="ARBA00022481"/>
    </source>
</evidence>
<comment type="subcellular location">
    <subcellularLocation>
        <location evidence="1">Cell inner membrane</location>
        <topology evidence="1">Single-pass membrane protein</topology>
    </subcellularLocation>
</comment>
<dbReference type="InterPro" id="IPR012902">
    <property type="entry name" value="N_methyl_site"/>
</dbReference>
<evidence type="ECO:0000256" key="7">
    <source>
        <dbReference type="ARBA" id="ARBA00022989"/>
    </source>
</evidence>
<evidence type="ECO:0000256" key="6">
    <source>
        <dbReference type="ARBA" id="ARBA00022692"/>
    </source>
</evidence>
<evidence type="ECO:0000256" key="1">
    <source>
        <dbReference type="ARBA" id="ARBA00004377"/>
    </source>
</evidence>
<keyword evidence="4" id="KW-0488">Methylation</keyword>
<proteinExistence type="inferred from homology"/>
<comment type="similarity">
    <text evidence="2">Belongs to the GSP I family.</text>
</comment>
<dbReference type="GO" id="GO:0005886">
    <property type="term" value="C:plasma membrane"/>
    <property type="evidence" value="ECO:0007669"/>
    <property type="project" value="UniProtKB-SubCell"/>
</dbReference>
<dbReference type="PANTHER" id="PTHR38779:SF2">
    <property type="entry name" value="TYPE II SECRETION SYSTEM PROTEIN I-RELATED"/>
    <property type="match status" value="1"/>
</dbReference>
<feature type="transmembrane region" description="Helical" evidence="9">
    <location>
        <begin position="21"/>
        <end position="44"/>
    </location>
</feature>
<accession>A0A6S6UJ79</accession>
<dbReference type="GO" id="GO:0015628">
    <property type="term" value="P:protein secretion by the type II secretion system"/>
    <property type="evidence" value="ECO:0007669"/>
    <property type="project" value="InterPro"/>
</dbReference>
<dbReference type="GO" id="GO:0015627">
    <property type="term" value="C:type II protein secretion system complex"/>
    <property type="evidence" value="ECO:0007669"/>
    <property type="project" value="InterPro"/>
</dbReference>
<keyword evidence="6 9" id="KW-0812">Transmembrane</keyword>
<evidence type="ECO:0000256" key="9">
    <source>
        <dbReference type="SAM" id="Phobius"/>
    </source>
</evidence>
<dbReference type="PROSITE" id="PS00409">
    <property type="entry name" value="PROKAR_NTER_METHYL"/>
    <property type="match status" value="1"/>
</dbReference>
<keyword evidence="5" id="KW-0997">Cell inner membrane</keyword>
<dbReference type="PANTHER" id="PTHR38779">
    <property type="entry name" value="TYPE II SECRETION SYSTEM PROTEIN I-RELATED"/>
    <property type="match status" value="1"/>
</dbReference>
<gene>
    <name evidence="10" type="ORF">HELGO_WM20840</name>
</gene>
<protein>
    <submittedName>
        <fullName evidence="10">General secretion pathway protein I</fullName>
    </submittedName>
</protein>
<name>A0A6S6UJ79_9GAMM</name>
<dbReference type="AlphaFoldDB" id="A0A6S6UJ79"/>
<evidence type="ECO:0000256" key="5">
    <source>
        <dbReference type="ARBA" id="ARBA00022519"/>
    </source>
</evidence>
<evidence type="ECO:0000256" key="3">
    <source>
        <dbReference type="ARBA" id="ARBA00022475"/>
    </source>
</evidence>
<reference evidence="10" key="1">
    <citation type="submission" date="2020-01" db="EMBL/GenBank/DDBJ databases">
        <authorList>
            <person name="Meier V. D."/>
            <person name="Meier V D."/>
        </authorList>
    </citation>
    <scope>NUCLEOTIDE SEQUENCE</scope>
    <source>
        <strain evidence="10">HLG_WM_MAG_09</strain>
    </source>
</reference>
<keyword evidence="7 9" id="KW-1133">Transmembrane helix</keyword>
<dbReference type="InterPro" id="IPR010052">
    <property type="entry name" value="T2SS_protein-GspI"/>
</dbReference>
<evidence type="ECO:0000256" key="2">
    <source>
        <dbReference type="ARBA" id="ARBA00008358"/>
    </source>
</evidence>
<sequence>MAASVRFNRHKQPTPHSSQGFSLLEILVAFVMMGLVVGTLLQLFGSSMRNVALSDEYSFAVQIAESRLQTVGTEIEVEQGTERGTEEGTRYNWAVEMEPVELHEDQDDFSLSVQPYRVSVIVAWDSDGRKRQFMLSSLRFGEAE</sequence>